<dbReference type="AlphaFoldDB" id="A0A3D9UFB1"/>
<sequence>MKVISASTNGSIVEESIMFGQFGWPECEPVMNSNDYIISSDLRKFLLEKCSVSKSLPSENWWKEKWKKNVPLPTLVRDYINHHSIQFNPRTVFASSSEILKKIELCVNERKRIDIILPVFCIVNNWQKRHNITSVTMAEEASLLHLANFSSYLEENTGVSIRFNILSDATFYAGIIGSPMDASEKYIQDLKTFTQEQKIDDIVNVTDMSDIVSQFRSEYEYALSEHLKVFTLDPFFGINPEEAIRFQASVGNAVNISDLPLTYDQKKAMFCDSVFPSQEIKQEIIDRINKSFVHYRAMKEAMAAIQWENALFPHAIRASIHHKTMPILGVRVYPNYKSHSPTLPYHGIAVIEHRDNVWWMNIEQEIHQHGKRLRIINNHGVSDFYIDADTLENLSAIS</sequence>
<evidence type="ECO:0000313" key="1">
    <source>
        <dbReference type="EMBL" id="REF27957.1"/>
    </source>
</evidence>
<evidence type="ECO:0000313" key="2">
    <source>
        <dbReference type="Proteomes" id="UP000256294"/>
    </source>
</evidence>
<name>A0A3D9UFB1_9GAMM</name>
<protein>
    <submittedName>
        <fullName evidence="1">Pyoverdine/dityrosine biosynthesis protein Dit1</fullName>
    </submittedName>
</protein>
<dbReference type="PANTHER" id="PTHR37285">
    <property type="entry name" value="SPORE WALL MATURATION PROTEIN DIT1"/>
    <property type="match status" value="1"/>
</dbReference>
<dbReference type="PANTHER" id="PTHR37285:SF5">
    <property type="entry name" value="SPORE WALL MATURATION PROTEIN DIT1"/>
    <property type="match status" value="1"/>
</dbReference>
<accession>A0A3D9UFB1</accession>
<dbReference type="RefSeq" id="WP_115826831.1">
    <property type="nucleotide sequence ID" value="NZ_QTUB01000001.1"/>
</dbReference>
<organism evidence="1 2">
    <name type="scientific">Xenorhabdus cabanillasii</name>
    <dbReference type="NCBI Taxonomy" id="351673"/>
    <lineage>
        <taxon>Bacteria</taxon>
        <taxon>Pseudomonadati</taxon>
        <taxon>Pseudomonadota</taxon>
        <taxon>Gammaproteobacteria</taxon>
        <taxon>Enterobacterales</taxon>
        <taxon>Morganellaceae</taxon>
        <taxon>Xenorhabdus</taxon>
    </lineage>
</organism>
<gene>
    <name evidence="1" type="ORF">BDD26_2796</name>
</gene>
<comment type="caution">
    <text evidence="1">The sequence shown here is derived from an EMBL/GenBank/DDBJ whole genome shotgun (WGS) entry which is preliminary data.</text>
</comment>
<dbReference type="Proteomes" id="UP000256294">
    <property type="component" value="Unassembled WGS sequence"/>
</dbReference>
<dbReference type="Pfam" id="PF05141">
    <property type="entry name" value="DIT1_PvcA"/>
    <property type="match status" value="1"/>
</dbReference>
<proteinExistence type="predicted"/>
<keyword evidence="2" id="KW-1185">Reference proteome</keyword>
<dbReference type="EMBL" id="QTUB01000001">
    <property type="protein sequence ID" value="REF27957.1"/>
    <property type="molecule type" value="Genomic_DNA"/>
</dbReference>
<dbReference type="InterPro" id="IPR007817">
    <property type="entry name" value="Isocyanide_synthase_DIT1"/>
</dbReference>
<reference evidence="1 2" key="1">
    <citation type="submission" date="2018-08" db="EMBL/GenBank/DDBJ databases">
        <title>Genomic Encyclopedia of Archaeal and Bacterial Type Strains, Phase II (KMG-II): from individual species to whole genera.</title>
        <authorList>
            <person name="Goeker M."/>
        </authorList>
    </citation>
    <scope>NUCLEOTIDE SEQUENCE [LARGE SCALE GENOMIC DNA]</scope>
    <source>
        <strain evidence="1 2">DSM 17905</strain>
    </source>
</reference>